<dbReference type="InterPro" id="IPR028564">
    <property type="entry name" value="MT_TRM10-typ"/>
</dbReference>
<evidence type="ECO:0000256" key="4">
    <source>
        <dbReference type="ARBA" id="ARBA00022679"/>
    </source>
</evidence>
<protein>
    <recommendedName>
        <fullName evidence="2">tRNA (guanine(9)-N1)-methyltransferase</fullName>
        <ecNumber evidence="1">2.1.1.221</ecNumber>
    </recommendedName>
    <alternativeName>
        <fullName evidence="7">tRNA methyltransferase 10</fullName>
    </alternativeName>
    <alternativeName>
        <fullName evidence="6">tRNA(m1G9)-methyltransferase</fullName>
    </alternativeName>
</protein>
<accession>A0A9P8NUZ6</accession>
<dbReference type="Gene3D" id="3.40.1280.30">
    <property type="match status" value="1"/>
</dbReference>
<name>A0A9P8NUZ6_9ASCO</name>
<dbReference type="InterPro" id="IPR038459">
    <property type="entry name" value="MT_TRM10-typ_sf"/>
</dbReference>
<dbReference type="EC" id="2.1.1.221" evidence="1"/>
<dbReference type="PANTHER" id="PTHR13563:SF13">
    <property type="entry name" value="TRNA METHYLTRANSFERASE 10 HOMOLOG A"/>
    <property type="match status" value="1"/>
</dbReference>
<dbReference type="EMBL" id="JAEUBD010001504">
    <property type="protein sequence ID" value="KAH3659889.1"/>
    <property type="molecule type" value="Genomic_DNA"/>
</dbReference>
<reference evidence="11" key="2">
    <citation type="submission" date="2021-01" db="EMBL/GenBank/DDBJ databases">
        <authorList>
            <person name="Schikora-Tamarit M.A."/>
        </authorList>
    </citation>
    <scope>NUCLEOTIDE SEQUENCE</scope>
    <source>
        <strain evidence="11">NCAIM Y.01608</strain>
    </source>
</reference>
<dbReference type="InterPro" id="IPR007356">
    <property type="entry name" value="tRNA_m1G_MeTrfase_euk"/>
</dbReference>
<evidence type="ECO:0000256" key="5">
    <source>
        <dbReference type="ARBA" id="ARBA00022691"/>
    </source>
</evidence>
<proteinExistence type="predicted"/>
<reference evidence="11" key="1">
    <citation type="journal article" date="2021" name="Open Biol.">
        <title>Shared evolutionary footprints suggest mitochondrial oxidative damage underlies multiple complex I losses in fungi.</title>
        <authorList>
            <person name="Schikora-Tamarit M.A."/>
            <person name="Marcet-Houben M."/>
            <person name="Nosek J."/>
            <person name="Gabaldon T."/>
        </authorList>
    </citation>
    <scope>NUCLEOTIDE SEQUENCE</scope>
    <source>
        <strain evidence="11">NCAIM Y.01608</strain>
    </source>
</reference>
<evidence type="ECO:0000256" key="9">
    <source>
        <dbReference type="SAM" id="MobiDB-lite"/>
    </source>
</evidence>
<dbReference type="CDD" id="cd18089">
    <property type="entry name" value="SPOUT_Trm10-like"/>
    <property type="match status" value="1"/>
</dbReference>
<sequence>MEKSYQRQKPAIPEGMSKSAWKKEQKRLRWEENREKMREKRREKRKALKETRKLKNAHQPKRDKIEQQEAGYSVIVDCDFDSLMLEKEIVSMSNQLVTSYADNKKYPYRVDILVTSFGNRMKERFDRVLPHYQNWKPEHMKFTEKALESVLPEDLSKVVYLTADTDEKLETLEPGMTYIVGGIVDKGRHKLLCKNKADKLGIPTKRLPIDEYIKVSGRRVLATSHVVEMLIRKREFNSWKDVFEAVIPMRKVKKPSCGVTGDEKEEEESSNDCN</sequence>
<gene>
    <name evidence="11" type="ORF">OGATHE_005934</name>
</gene>
<keyword evidence="5" id="KW-0949">S-adenosyl-L-methionine</keyword>
<feature type="compositionally biased region" description="Acidic residues" evidence="9">
    <location>
        <begin position="263"/>
        <end position="274"/>
    </location>
</feature>
<evidence type="ECO:0000256" key="1">
    <source>
        <dbReference type="ARBA" id="ARBA00012797"/>
    </source>
</evidence>
<dbReference type="GO" id="GO:0002939">
    <property type="term" value="P:tRNA N1-guanine methylation"/>
    <property type="evidence" value="ECO:0007669"/>
    <property type="project" value="TreeGrafter"/>
</dbReference>
<dbReference type="GO" id="GO:0052905">
    <property type="term" value="F:tRNA (guanosine(9)-N1)-methyltransferase activity"/>
    <property type="evidence" value="ECO:0007669"/>
    <property type="project" value="UniProtKB-EC"/>
</dbReference>
<dbReference type="PROSITE" id="PS51675">
    <property type="entry name" value="SAM_MT_TRM10"/>
    <property type="match status" value="1"/>
</dbReference>
<evidence type="ECO:0000259" key="10">
    <source>
        <dbReference type="PROSITE" id="PS51675"/>
    </source>
</evidence>
<organism evidence="11 12">
    <name type="scientific">Ogataea polymorpha</name>
    <dbReference type="NCBI Taxonomy" id="460523"/>
    <lineage>
        <taxon>Eukaryota</taxon>
        <taxon>Fungi</taxon>
        <taxon>Dikarya</taxon>
        <taxon>Ascomycota</taxon>
        <taxon>Saccharomycotina</taxon>
        <taxon>Pichiomycetes</taxon>
        <taxon>Pichiales</taxon>
        <taxon>Pichiaceae</taxon>
        <taxon>Ogataea</taxon>
    </lineage>
</organism>
<evidence type="ECO:0000313" key="12">
    <source>
        <dbReference type="Proteomes" id="UP000788993"/>
    </source>
</evidence>
<comment type="catalytic activity">
    <reaction evidence="8">
        <text>guanosine(9) in tRNA + S-adenosyl-L-methionine = N(1)-methylguanosine(9) in tRNA + S-adenosyl-L-homocysteine + H(+)</text>
        <dbReference type="Rhea" id="RHEA:43156"/>
        <dbReference type="Rhea" id="RHEA-COMP:10367"/>
        <dbReference type="Rhea" id="RHEA-COMP:10368"/>
        <dbReference type="ChEBI" id="CHEBI:15378"/>
        <dbReference type="ChEBI" id="CHEBI:57856"/>
        <dbReference type="ChEBI" id="CHEBI:59789"/>
        <dbReference type="ChEBI" id="CHEBI:73542"/>
        <dbReference type="ChEBI" id="CHEBI:74269"/>
        <dbReference type="EC" id="2.1.1.221"/>
    </reaction>
</comment>
<dbReference type="GO" id="GO:0000049">
    <property type="term" value="F:tRNA binding"/>
    <property type="evidence" value="ECO:0007669"/>
    <property type="project" value="TreeGrafter"/>
</dbReference>
<keyword evidence="12" id="KW-1185">Reference proteome</keyword>
<evidence type="ECO:0000256" key="8">
    <source>
        <dbReference type="ARBA" id="ARBA00048434"/>
    </source>
</evidence>
<evidence type="ECO:0000256" key="3">
    <source>
        <dbReference type="ARBA" id="ARBA00022603"/>
    </source>
</evidence>
<feature type="domain" description="SAM-dependent MTase TRM10-type" evidence="10">
    <location>
        <begin position="60"/>
        <end position="254"/>
    </location>
</feature>
<dbReference type="Proteomes" id="UP000788993">
    <property type="component" value="Unassembled WGS sequence"/>
</dbReference>
<keyword evidence="3" id="KW-0489">Methyltransferase</keyword>
<evidence type="ECO:0000313" key="11">
    <source>
        <dbReference type="EMBL" id="KAH3659889.1"/>
    </source>
</evidence>
<feature type="region of interest" description="Disordered" evidence="9">
    <location>
        <begin position="1"/>
        <end position="65"/>
    </location>
</feature>
<feature type="region of interest" description="Disordered" evidence="9">
    <location>
        <begin position="255"/>
        <end position="274"/>
    </location>
</feature>
<dbReference type="PANTHER" id="PTHR13563">
    <property type="entry name" value="TRNA (GUANINE-9-) METHYLTRANSFERASE"/>
    <property type="match status" value="1"/>
</dbReference>
<dbReference type="AlphaFoldDB" id="A0A9P8NUZ6"/>
<dbReference type="GO" id="GO:0005634">
    <property type="term" value="C:nucleus"/>
    <property type="evidence" value="ECO:0007669"/>
    <property type="project" value="TreeGrafter"/>
</dbReference>
<keyword evidence="4" id="KW-0808">Transferase</keyword>
<evidence type="ECO:0000256" key="7">
    <source>
        <dbReference type="ARBA" id="ARBA00032166"/>
    </source>
</evidence>
<comment type="caution">
    <text evidence="11">The sequence shown here is derived from an EMBL/GenBank/DDBJ whole genome shotgun (WGS) entry which is preliminary data.</text>
</comment>
<feature type="compositionally biased region" description="Basic and acidic residues" evidence="9">
    <location>
        <begin position="21"/>
        <end position="40"/>
    </location>
</feature>
<evidence type="ECO:0000256" key="6">
    <source>
        <dbReference type="ARBA" id="ARBA00031792"/>
    </source>
</evidence>
<evidence type="ECO:0000256" key="2">
    <source>
        <dbReference type="ARBA" id="ARBA00020451"/>
    </source>
</evidence>